<keyword evidence="2" id="KW-1185">Reference proteome</keyword>
<proteinExistence type="predicted"/>
<gene>
    <name evidence="1" type="ORF">R70211_07265</name>
</gene>
<reference evidence="1" key="1">
    <citation type="submission" date="2021-02" db="EMBL/GenBank/DDBJ databases">
        <authorList>
            <person name="Vanwijnsberghe S."/>
        </authorList>
    </citation>
    <scope>NUCLEOTIDE SEQUENCE</scope>
    <source>
        <strain evidence="1">R-70211</strain>
    </source>
</reference>
<evidence type="ECO:0000313" key="1">
    <source>
        <dbReference type="EMBL" id="CAE6964948.1"/>
    </source>
</evidence>
<dbReference type="AlphaFoldDB" id="A0A9N8R3N8"/>
<accession>A0A9N8R3N8</accession>
<dbReference type="EMBL" id="CAJNAS010000037">
    <property type="protein sequence ID" value="CAE6964948.1"/>
    <property type="molecule type" value="Genomic_DNA"/>
</dbReference>
<comment type="caution">
    <text evidence="1">The sequence shown here is derived from an EMBL/GenBank/DDBJ whole genome shotgun (WGS) entry which is preliminary data.</text>
</comment>
<dbReference type="Proteomes" id="UP000675121">
    <property type="component" value="Unassembled WGS sequence"/>
</dbReference>
<organism evidence="1 2">
    <name type="scientific">Paraburkholderia domus</name>
    <dbReference type="NCBI Taxonomy" id="2793075"/>
    <lineage>
        <taxon>Bacteria</taxon>
        <taxon>Pseudomonadati</taxon>
        <taxon>Pseudomonadota</taxon>
        <taxon>Betaproteobacteria</taxon>
        <taxon>Burkholderiales</taxon>
        <taxon>Burkholderiaceae</taxon>
        <taxon>Paraburkholderia</taxon>
    </lineage>
</organism>
<name>A0A9N8R3N8_9BURK</name>
<sequence length="71" mass="8005">MNRSLCVRIYDLDTAYTINVREPWLCSIGVCTRHAAWISFVTTDALATAPRSLPPKGASKRFFEVEWTEAA</sequence>
<evidence type="ECO:0000313" key="2">
    <source>
        <dbReference type="Proteomes" id="UP000675121"/>
    </source>
</evidence>
<protein>
    <submittedName>
        <fullName evidence="1">Uncharacterized protein</fullName>
    </submittedName>
</protein>